<reference evidence="2 3" key="1">
    <citation type="submission" date="2020-08" db="EMBL/GenBank/DDBJ databases">
        <title>Genomic Encyclopedia of Type Strains, Phase IV (KMG-IV): sequencing the most valuable type-strain genomes for metagenomic binning, comparative biology and taxonomic classification.</title>
        <authorList>
            <person name="Goeker M."/>
        </authorList>
    </citation>
    <scope>NUCLEOTIDE SEQUENCE [LARGE SCALE GENOMIC DNA]</scope>
    <source>
        <strain evidence="2 3">DSM 2163</strain>
    </source>
</reference>
<dbReference type="PANTHER" id="PTHR35004">
    <property type="entry name" value="TRANSPOSASE RV3428C-RELATED"/>
    <property type="match status" value="1"/>
</dbReference>
<accession>A0A840ZMP5</accession>
<dbReference type="InterPro" id="IPR054353">
    <property type="entry name" value="IstA-like_C"/>
</dbReference>
<dbReference type="PANTHER" id="PTHR35004:SF6">
    <property type="entry name" value="TRANSPOSASE"/>
    <property type="match status" value="1"/>
</dbReference>
<dbReference type="Pfam" id="PF22483">
    <property type="entry name" value="Mu-transpos_C_2"/>
    <property type="match status" value="1"/>
</dbReference>
<keyword evidence="3" id="KW-1185">Reference proteome</keyword>
<dbReference type="Proteomes" id="UP000583454">
    <property type="component" value="Unassembled WGS sequence"/>
</dbReference>
<dbReference type="EMBL" id="JACHOP010000013">
    <property type="protein sequence ID" value="MBB5758338.1"/>
    <property type="molecule type" value="Genomic_DNA"/>
</dbReference>
<evidence type="ECO:0000313" key="2">
    <source>
        <dbReference type="EMBL" id="MBB5758338.1"/>
    </source>
</evidence>
<evidence type="ECO:0000313" key="3">
    <source>
        <dbReference type="Proteomes" id="UP000583454"/>
    </source>
</evidence>
<evidence type="ECO:0000259" key="1">
    <source>
        <dbReference type="Pfam" id="PF22483"/>
    </source>
</evidence>
<sequence>MQPLPAVPFDALLKLERRVSHDGLVSIGGNYYSVPDRTRRVVEVHQLPDTIRILDSGRLVACHPILEGRRQYRVDPDHRQRAAARAMRHGHPDSLTIGRRGDHVARRSLAVYQAIGERLAGTGIGGRS</sequence>
<proteinExistence type="predicted"/>
<feature type="domain" description="Transposase for insertion sequence element IS21-like C-terminal" evidence="1">
    <location>
        <begin position="4"/>
        <end position="75"/>
    </location>
</feature>
<protein>
    <recommendedName>
        <fullName evidence="1">Transposase for insertion sequence element IS21-like C-terminal domain-containing protein</fullName>
    </recommendedName>
</protein>
<dbReference type="AlphaFoldDB" id="A0A840ZMP5"/>
<organism evidence="2 3">
    <name type="scientific">Methylorubrum rhodinum</name>
    <dbReference type="NCBI Taxonomy" id="29428"/>
    <lineage>
        <taxon>Bacteria</taxon>
        <taxon>Pseudomonadati</taxon>
        <taxon>Pseudomonadota</taxon>
        <taxon>Alphaproteobacteria</taxon>
        <taxon>Hyphomicrobiales</taxon>
        <taxon>Methylobacteriaceae</taxon>
        <taxon>Methylorubrum</taxon>
    </lineage>
</organism>
<name>A0A840ZMP5_9HYPH</name>
<comment type="caution">
    <text evidence="2">The sequence shown here is derived from an EMBL/GenBank/DDBJ whole genome shotgun (WGS) entry which is preliminary data.</text>
</comment>
<gene>
    <name evidence="2" type="ORF">HNR00_003058</name>
</gene>